<protein>
    <submittedName>
        <fullName evidence="1">Uncharacterized protein</fullName>
    </submittedName>
</protein>
<reference evidence="1 2" key="1">
    <citation type="submission" date="2019-12" db="EMBL/GenBank/DDBJ databases">
        <authorList>
            <person name="Alioto T."/>
            <person name="Alioto T."/>
            <person name="Gomez Garrido J."/>
        </authorList>
    </citation>
    <scope>NUCLEOTIDE SEQUENCE [LARGE SCALE GENOMIC DNA]</scope>
</reference>
<dbReference type="Proteomes" id="UP000594638">
    <property type="component" value="Unassembled WGS sequence"/>
</dbReference>
<dbReference type="EMBL" id="CACTIH010003843">
    <property type="protein sequence ID" value="CAA2986144.1"/>
    <property type="molecule type" value="Genomic_DNA"/>
</dbReference>
<organism evidence="1 2">
    <name type="scientific">Olea europaea subsp. europaea</name>
    <dbReference type="NCBI Taxonomy" id="158383"/>
    <lineage>
        <taxon>Eukaryota</taxon>
        <taxon>Viridiplantae</taxon>
        <taxon>Streptophyta</taxon>
        <taxon>Embryophyta</taxon>
        <taxon>Tracheophyta</taxon>
        <taxon>Spermatophyta</taxon>
        <taxon>Magnoliopsida</taxon>
        <taxon>eudicotyledons</taxon>
        <taxon>Gunneridae</taxon>
        <taxon>Pentapetalae</taxon>
        <taxon>asterids</taxon>
        <taxon>lamiids</taxon>
        <taxon>Lamiales</taxon>
        <taxon>Oleaceae</taxon>
        <taxon>Oleeae</taxon>
        <taxon>Olea</taxon>
    </lineage>
</organism>
<comment type="caution">
    <text evidence="1">The sequence shown here is derived from an EMBL/GenBank/DDBJ whole genome shotgun (WGS) entry which is preliminary data.</text>
</comment>
<dbReference type="Gramene" id="OE9A049372T1">
    <property type="protein sequence ID" value="OE9A049372C1"/>
    <property type="gene ID" value="OE9A049372"/>
</dbReference>
<evidence type="ECO:0000313" key="2">
    <source>
        <dbReference type="Proteomes" id="UP000594638"/>
    </source>
</evidence>
<evidence type="ECO:0000313" key="1">
    <source>
        <dbReference type="EMBL" id="CAA2986144.1"/>
    </source>
</evidence>
<dbReference type="AlphaFoldDB" id="A0A8S0S4R5"/>
<proteinExistence type="predicted"/>
<accession>A0A8S0S4R5</accession>
<keyword evidence="2" id="KW-1185">Reference proteome</keyword>
<name>A0A8S0S4R5_OLEEU</name>
<sequence length="250" mass="27975">MARNLSNLARSNFQGLSSMNFNSYKTPTAQLSQVYIPPATPKNPLPGFDQPKLCEMTNGNQFGKYSSVPPVLEPVSKGFSGFPSGLYASEMQVPVVGHIQFILLLMSAFDSSSGTRKHCLHYHLANPNQPSGWIDPQIWWCSNEFYELWQESLNAMIKRNTVNQPKDKEKCKEVLVEPSKRWVLVRWEHREQHSASTSGTLPQYTSQFTPAIAMVNILAPESKHTQVQSVAPLIRTTESTIQPVLSSVAP</sequence>
<gene>
    <name evidence="1" type="ORF">OLEA9_A049372</name>
</gene>